<accession>A0A7L9GN55</accession>
<gene>
    <name evidence="1" type="ORF">ICN73_10040</name>
</gene>
<proteinExistence type="predicted"/>
<evidence type="ECO:0000313" key="2">
    <source>
        <dbReference type="Proteomes" id="UP000593847"/>
    </source>
</evidence>
<dbReference type="RefSeq" id="WP_192907660.1">
    <property type="nucleotide sequence ID" value="NZ_CP062699.1"/>
</dbReference>
<protein>
    <submittedName>
        <fullName evidence="1">Uncharacterized protein</fullName>
    </submittedName>
</protein>
<keyword evidence="2" id="KW-1185">Reference proteome</keyword>
<dbReference type="AlphaFoldDB" id="A0A7L9GN55"/>
<reference evidence="1" key="1">
    <citation type="submission" date="2020-09" db="EMBL/GenBank/DDBJ databases">
        <title>Complete genome sequence of Pseudomonas taiwanensis CC, a plant growth-promoting and biotite-weathering strain.</title>
        <authorList>
            <person name="Cheng C."/>
        </authorList>
    </citation>
    <scope>NUCLEOTIDE SEQUENCE [LARGE SCALE GENOMIC DNA]</scope>
    <source>
        <strain evidence="1">WRS8</strain>
    </source>
</reference>
<sequence length="51" mass="5607">MVEPVPFADKLVGELHNVFWKINCTAPLSASASVRAAQLLSYAFAVEEEKE</sequence>
<evidence type="ECO:0000313" key="1">
    <source>
        <dbReference type="EMBL" id="QOJ93188.1"/>
    </source>
</evidence>
<name>A0A7L9GN55_9PSED</name>
<organism evidence="1 2">
    <name type="scientific">Pseudomonas taiwanensis</name>
    <dbReference type="NCBI Taxonomy" id="470150"/>
    <lineage>
        <taxon>Bacteria</taxon>
        <taxon>Pseudomonadati</taxon>
        <taxon>Pseudomonadota</taxon>
        <taxon>Gammaproteobacteria</taxon>
        <taxon>Pseudomonadales</taxon>
        <taxon>Pseudomonadaceae</taxon>
        <taxon>Pseudomonas</taxon>
    </lineage>
</organism>
<dbReference type="EMBL" id="CP062699">
    <property type="protein sequence ID" value="QOJ93188.1"/>
    <property type="molecule type" value="Genomic_DNA"/>
</dbReference>
<dbReference type="KEGG" id="ptai:ICN73_10040"/>
<dbReference type="Proteomes" id="UP000593847">
    <property type="component" value="Chromosome"/>
</dbReference>